<feature type="compositionally biased region" description="Polar residues" evidence="6">
    <location>
        <begin position="876"/>
        <end position="895"/>
    </location>
</feature>
<dbReference type="RefSeq" id="XP_001643740.1">
    <property type="nucleotide sequence ID" value="XM_001643690.1"/>
</dbReference>
<dbReference type="Gene3D" id="1.20.1270.10">
    <property type="match status" value="1"/>
</dbReference>
<evidence type="ECO:0000256" key="6">
    <source>
        <dbReference type="SAM" id="MobiDB-lite"/>
    </source>
</evidence>
<dbReference type="KEGG" id="vpo:Kpol_1019p2"/>
<dbReference type="SUPFAM" id="SSF53067">
    <property type="entry name" value="Actin-like ATPase domain"/>
    <property type="match status" value="2"/>
</dbReference>
<evidence type="ECO:0000256" key="2">
    <source>
        <dbReference type="ARBA" id="ARBA00022729"/>
    </source>
</evidence>
<name>A7TP95_VANPO</name>
<keyword evidence="4" id="KW-0067">ATP-binding</keyword>
<evidence type="ECO:0000256" key="7">
    <source>
        <dbReference type="SAM" id="SignalP"/>
    </source>
</evidence>
<gene>
    <name evidence="8" type="ORF">Kpol_1019p2</name>
</gene>
<comment type="subcellular location">
    <subcellularLocation>
        <location evidence="1">Endoplasmic reticulum lumen</location>
    </subcellularLocation>
</comment>
<dbReference type="Gene3D" id="3.30.420.40">
    <property type="match status" value="2"/>
</dbReference>
<dbReference type="Proteomes" id="UP000000267">
    <property type="component" value="Unassembled WGS sequence"/>
</dbReference>
<keyword evidence="3" id="KW-0547">Nucleotide-binding</keyword>
<dbReference type="InterPro" id="IPR043129">
    <property type="entry name" value="ATPase_NBD"/>
</dbReference>
<dbReference type="GO" id="GO:0031204">
    <property type="term" value="P:post-translational protein targeting to membrane, translocation"/>
    <property type="evidence" value="ECO:0007669"/>
    <property type="project" value="EnsemblFungi"/>
</dbReference>
<dbReference type="PANTHER" id="PTHR45639:SF3">
    <property type="entry name" value="HYPOXIA UP-REGULATED PROTEIN 1"/>
    <property type="match status" value="1"/>
</dbReference>
<keyword evidence="2 7" id="KW-0732">Signal</keyword>
<dbReference type="STRING" id="436907.A7TP95"/>
<dbReference type="OMA" id="WEDTITM"/>
<proteinExistence type="predicted"/>
<protein>
    <recommendedName>
        <fullName evidence="10">Lumenal Hsp70 protein</fullName>
    </recommendedName>
</protein>
<dbReference type="InterPro" id="IPR029048">
    <property type="entry name" value="HSP70_C_sf"/>
</dbReference>
<dbReference type="GO" id="GO:0005788">
    <property type="term" value="C:endoplasmic reticulum lumen"/>
    <property type="evidence" value="ECO:0007669"/>
    <property type="project" value="UniProtKB-SubCell"/>
</dbReference>
<dbReference type="HOGENOM" id="CLU_005965_5_0_1"/>
<dbReference type="GO" id="GO:0000774">
    <property type="term" value="F:adenyl-nucleotide exchange factor activity"/>
    <property type="evidence" value="ECO:0007669"/>
    <property type="project" value="EnsemblFungi"/>
</dbReference>
<dbReference type="Pfam" id="PF00012">
    <property type="entry name" value="HSP70"/>
    <property type="match status" value="1"/>
</dbReference>
<keyword evidence="9" id="KW-1185">Reference proteome</keyword>
<dbReference type="GO" id="GO:0140662">
    <property type="term" value="F:ATP-dependent protein folding chaperone"/>
    <property type="evidence" value="ECO:0007669"/>
    <property type="project" value="InterPro"/>
</dbReference>
<feature type="signal peptide" evidence="7">
    <location>
        <begin position="1"/>
        <end position="20"/>
    </location>
</feature>
<evidence type="ECO:0000256" key="4">
    <source>
        <dbReference type="ARBA" id="ARBA00022840"/>
    </source>
</evidence>
<dbReference type="Gene3D" id="3.30.30.30">
    <property type="match status" value="1"/>
</dbReference>
<feature type="compositionally biased region" description="Basic and acidic residues" evidence="6">
    <location>
        <begin position="842"/>
        <end position="853"/>
    </location>
</feature>
<dbReference type="EMBL" id="DS480440">
    <property type="protein sequence ID" value="EDO15882.1"/>
    <property type="molecule type" value="Genomic_DNA"/>
</dbReference>
<dbReference type="PANTHER" id="PTHR45639">
    <property type="entry name" value="HSC70CB, ISOFORM G-RELATED"/>
    <property type="match status" value="1"/>
</dbReference>
<evidence type="ECO:0000313" key="9">
    <source>
        <dbReference type="Proteomes" id="UP000000267"/>
    </source>
</evidence>
<dbReference type="GeneID" id="5544003"/>
<evidence type="ECO:0008006" key="10">
    <source>
        <dbReference type="Google" id="ProtNLM"/>
    </source>
</evidence>
<dbReference type="PROSITE" id="PS00329">
    <property type="entry name" value="HSP70_2"/>
    <property type="match status" value="1"/>
</dbReference>
<dbReference type="FunCoup" id="A7TP95">
    <property type="interactions" value="253"/>
</dbReference>
<dbReference type="GO" id="GO:0005524">
    <property type="term" value="F:ATP binding"/>
    <property type="evidence" value="ECO:0007669"/>
    <property type="project" value="UniProtKB-KW"/>
</dbReference>
<organism evidence="9">
    <name type="scientific">Vanderwaltozyma polyspora (strain ATCC 22028 / DSM 70294 / BCRC 21397 / CBS 2163 / NBRC 10782 / NRRL Y-8283 / UCD 57-17)</name>
    <name type="common">Kluyveromyces polysporus</name>
    <dbReference type="NCBI Taxonomy" id="436907"/>
    <lineage>
        <taxon>Eukaryota</taxon>
        <taxon>Fungi</taxon>
        <taxon>Dikarya</taxon>
        <taxon>Ascomycota</taxon>
        <taxon>Saccharomycotina</taxon>
        <taxon>Saccharomycetes</taxon>
        <taxon>Saccharomycetales</taxon>
        <taxon>Saccharomycetaceae</taxon>
        <taxon>Vanderwaltozyma</taxon>
    </lineage>
</organism>
<dbReference type="GO" id="GO:0034663">
    <property type="term" value="C:endoplasmic reticulum chaperone complex"/>
    <property type="evidence" value="ECO:0007669"/>
    <property type="project" value="TreeGrafter"/>
</dbReference>
<dbReference type="GO" id="GO:0030968">
    <property type="term" value="P:endoplasmic reticulum unfolded protein response"/>
    <property type="evidence" value="ECO:0007669"/>
    <property type="project" value="TreeGrafter"/>
</dbReference>
<feature type="region of interest" description="Disordered" evidence="6">
    <location>
        <begin position="842"/>
        <end position="895"/>
    </location>
</feature>
<dbReference type="PRINTS" id="PR00301">
    <property type="entry name" value="HEATSHOCK70"/>
</dbReference>
<dbReference type="InterPro" id="IPR018181">
    <property type="entry name" value="Heat_shock_70_CS"/>
</dbReference>
<dbReference type="InterPro" id="IPR013126">
    <property type="entry name" value="Hsp_70_fam"/>
</dbReference>
<dbReference type="CDD" id="cd10230">
    <property type="entry name" value="ASKHA_NBD_HSP70_HYOU1"/>
    <property type="match status" value="1"/>
</dbReference>
<keyword evidence="5" id="KW-0143">Chaperone</keyword>
<evidence type="ECO:0000256" key="1">
    <source>
        <dbReference type="ARBA" id="ARBA00004319"/>
    </source>
</evidence>
<dbReference type="FunFam" id="3.90.640.10:FF:000003">
    <property type="entry name" value="Molecular chaperone DnaK"/>
    <property type="match status" value="1"/>
</dbReference>
<dbReference type="InParanoid" id="A7TP95"/>
<evidence type="ECO:0000256" key="5">
    <source>
        <dbReference type="ARBA" id="ARBA00023186"/>
    </source>
</evidence>
<dbReference type="AlphaFoldDB" id="A7TP95"/>
<feature type="chain" id="PRO_5002713055" description="Lumenal Hsp70 protein" evidence="7">
    <location>
        <begin position="21"/>
        <end position="895"/>
    </location>
</feature>
<reference evidence="8 9" key="1">
    <citation type="journal article" date="2007" name="Proc. Natl. Acad. Sci. U.S.A.">
        <title>Independent sorting-out of thousands of duplicated gene pairs in two yeast species descended from a whole-genome duplication.</title>
        <authorList>
            <person name="Scannell D.R."/>
            <person name="Frank A.C."/>
            <person name="Conant G.C."/>
            <person name="Byrne K.P."/>
            <person name="Woolfit M."/>
            <person name="Wolfe K.H."/>
        </authorList>
    </citation>
    <scope>NUCLEOTIDE SEQUENCE [LARGE SCALE GENOMIC DNA]</scope>
    <source>
        <strain evidence="9">ATCC 22028 / DSM 70294 / BCRC 21397 / CBS 2163 / NBRC 10782 / NRRL Y-8283 / UCD 57-17</strain>
    </source>
</reference>
<dbReference type="eggNOG" id="KOG0104">
    <property type="taxonomic scope" value="Eukaryota"/>
</dbReference>
<evidence type="ECO:0000256" key="3">
    <source>
        <dbReference type="ARBA" id="ARBA00022741"/>
    </source>
</evidence>
<dbReference type="Gene3D" id="3.90.640.10">
    <property type="entry name" value="Actin, Chain A, domain 4"/>
    <property type="match status" value="1"/>
</dbReference>
<dbReference type="GO" id="GO:0051082">
    <property type="term" value="F:unfolded protein binding"/>
    <property type="evidence" value="ECO:0007669"/>
    <property type="project" value="EnsemblFungi"/>
</dbReference>
<dbReference type="OrthoDB" id="10262720at2759"/>
<evidence type="ECO:0000313" key="8">
    <source>
        <dbReference type="EMBL" id="EDO15882.1"/>
    </source>
</evidence>
<sequence length="895" mass="100742">MLSIGKLLFSFLLVFEIGHGALLGIDYGHQLLKAMVISPQAPLEIVLTPESKRKDTSGLAIMEFNGEIERIYGSAVGSLVTRQPQNSFLHIKPLIGKSIDDVSVVSNYLKHHPGINITSSPWNSLSFVVDGNEFPIEQLLAMNIQEIVNRANKLLQDNSISDNSDTVRELAISIPNYYDQYQREAILNAVSMAVDDLDAVIIPDGLSVAISFVLKEKEFTPDEPQYYAIYDMGGSSTQASLFSVLKSSNSSEPIQIEMGSYKFNDNLGGSTFTLAIANIIENKFLEKNKDIRSQKLHADPRAMAKINQAAEKAKLVLSANSVVTVSIESLINDIDFKVIVTRSEFEDFIQNEISDAVIPLEELFGEQLWQPRISVKQLKGVLLFGGGNRIPSIQERVSEFIGKDKILRTVNTDEAAVNGVSIKGVKTFNSFKLKPLDTVDHSPSQYSIGLSSSNKLHTVFAKGTDYPRTSSHILFVDDYVQSNFTFDLYEDKKLFNTVTIDLESSRSKLSKKECPGGVAINATFILNRNRQFFLEKSEAICMKNSLTLKSTGKDVEKTEILEANDINFGGKNGSPFNMKFSNNYRKIEKVSVKDIESYKSYNANLEEADKNRYELNEAKNILEGLLYSGRELLDNEEIRDGPAADIEELSNIIPEYLEWLEQTSKKMTKGQINRRIGRVNNLMNKIDFFLRTVNEVLDVKEFARLLQLAEKLSSDVAAEEQGIQKDLIDSKDSFTNYNLDITQEFSNVKVPQSISNNLRNWHEKLSDLKDNIYMVKYLKNTDMLKRLSRERLFSIKQSIKNAISGIEESISFYFKELDYRIRSVQSTYERKVRSAERKLKRAEEKKALKDAKSDTNTVSKVKTSRRNASENEVKEATSTGSGTSHNSEKSQVTSL</sequence>
<accession>A7TP95</accession>